<feature type="domain" description="YycE-like C-terminal" evidence="2">
    <location>
        <begin position="73"/>
        <end position="126"/>
    </location>
</feature>
<dbReference type="InterPro" id="IPR058998">
    <property type="entry name" value="YycE-like_N"/>
</dbReference>
<accession>A0A0F7HEQ0</accession>
<evidence type="ECO:0000259" key="2">
    <source>
        <dbReference type="Pfam" id="PF22659"/>
    </source>
</evidence>
<dbReference type="Gene3D" id="3.10.180.10">
    <property type="entry name" value="2,3-Dihydroxybiphenyl 1,2-Dioxygenase, domain 1"/>
    <property type="match status" value="1"/>
</dbReference>
<reference evidence="3" key="1">
    <citation type="submission" date="2019-05" db="EMBL/GenBank/DDBJ databases">
        <authorList>
            <consortium name="Pathogen Informatics"/>
        </authorList>
    </citation>
    <scope>NUCLEOTIDE SEQUENCE [LARGE SCALE GENOMIC DNA]</scope>
    <source>
        <strain evidence="3">NCTC12965</strain>
    </source>
</reference>
<evidence type="ECO:0000313" key="3">
    <source>
        <dbReference type="EMBL" id="VTR47617.1"/>
    </source>
</evidence>
<dbReference type="Pfam" id="PF22659">
    <property type="entry name" value="YycE-like_C"/>
    <property type="match status" value="1"/>
</dbReference>
<dbReference type="InterPro" id="IPR058997">
    <property type="entry name" value="YycE-like_C"/>
</dbReference>
<protein>
    <submittedName>
        <fullName evidence="3">Uncharacterized protein</fullName>
    </submittedName>
</protein>
<dbReference type="GeneID" id="30322281"/>
<dbReference type="Pfam" id="PF22658">
    <property type="entry name" value="YycE-like_N"/>
    <property type="match status" value="1"/>
</dbReference>
<organism evidence="3">
    <name type="scientific">Serratia fonticola</name>
    <dbReference type="NCBI Taxonomy" id="47917"/>
    <lineage>
        <taxon>Bacteria</taxon>
        <taxon>Pseudomonadati</taxon>
        <taxon>Pseudomonadota</taxon>
        <taxon>Gammaproteobacteria</taxon>
        <taxon>Enterobacterales</taxon>
        <taxon>Yersiniaceae</taxon>
        <taxon>Serratia</taxon>
    </lineage>
</organism>
<dbReference type="STRING" id="47917.AV650_14520"/>
<dbReference type="RefSeq" id="WP_024486555.1">
    <property type="nucleotide sequence ID" value="NZ_CAMISM010000001.1"/>
</dbReference>
<sequence length="132" mass="15205">MELANAVLRIARPTDHLAAIAKMYCQGLGFEQLGEFADHQGFDGIMLGHPHHAYHLEFTHHRGVLVGRAPTQDNLLVFYLPEITCWQRRCHQMLASGFERVQAYNPYWDVHGQTFEDLDGYRVVLQARAWQS</sequence>
<evidence type="ECO:0000259" key="1">
    <source>
        <dbReference type="Pfam" id="PF22658"/>
    </source>
</evidence>
<name>A0A0F7HEQ0_SERFO</name>
<dbReference type="SUPFAM" id="SSF54593">
    <property type="entry name" value="Glyoxalase/Bleomycin resistance protein/Dihydroxybiphenyl dioxygenase"/>
    <property type="match status" value="1"/>
</dbReference>
<proteinExistence type="predicted"/>
<dbReference type="KEGG" id="sfw:WN53_19085"/>
<dbReference type="InterPro" id="IPR029068">
    <property type="entry name" value="Glyas_Bleomycin-R_OHBP_Dase"/>
</dbReference>
<gene>
    <name evidence="3" type="primary">yycE</name>
    <name evidence="3" type="ORF">NCTC12965_05541</name>
</gene>
<dbReference type="AlphaFoldDB" id="A0A0F7HEQ0"/>
<feature type="domain" description="YycE-like N-terminal" evidence="1">
    <location>
        <begin position="8"/>
        <end position="59"/>
    </location>
</feature>
<dbReference type="EMBL" id="CABEEZ010000117">
    <property type="protein sequence ID" value="VTR47617.1"/>
    <property type="molecule type" value="Genomic_DNA"/>
</dbReference>